<evidence type="ECO:0000259" key="4">
    <source>
        <dbReference type="Pfam" id="PF07987"/>
    </source>
</evidence>
<organism evidence="5 6">
    <name type="scientific">Microbacterium tenebrionis</name>
    <dbReference type="NCBI Taxonomy" id="2830665"/>
    <lineage>
        <taxon>Bacteria</taxon>
        <taxon>Bacillati</taxon>
        <taxon>Actinomycetota</taxon>
        <taxon>Actinomycetes</taxon>
        <taxon>Micrococcales</taxon>
        <taxon>Microbacteriaceae</taxon>
        <taxon>Microbacterium</taxon>
    </lineage>
</organism>
<name>A0A9X1RZX8_9MICO</name>
<proteinExistence type="predicted"/>
<dbReference type="Gene3D" id="2.60.40.2230">
    <property type="entry name" value="Uncharacterised protein YcnI-like PF07987, DUF1775"/>
    <property type="match status" value="1"/>
</dbReference>
<evidence type="ECO:0000256" key="1">
    <source>
        <dbReference type="SAM" id="MobiDB-lite"/>
    </source>
</evidence>
<feature type="region of interest" description="Disordered" evidence="1">
    <location>
        <begin position="169"/>
        <end position="202"/>
    </location>
</feature>
<sequence length="237" mass="23598">MSKSITRRGAIAAALAAGLILAAPAAAQAHVGVSPDSVAPEGSAVLTFSFTHGCENSPTTAMRITMPDGLTSVSPTVDAMWDVEVERADNGLVSAVTYTATTPVAHDLRGAVTMAVSVGEDAPESLVFPVEQQCETGANAWTEVAEEGQDPHDLDSPAPVVTVAADAEADAGHGDHDAAGSDEAESDAAECDAAEATGGAESEDVAPVAGIILGSAGLLAGVAALVVAIRTSRRNAG</sequence>
<evidence type="ECO:0000313" key="6">
    <source>
        <dbReference type="Proteomes" id="UP001139289"/>
    </source>
</evidence>
<feature type="compositionally biased region" description="Basic and acidic residues" evidence="1">
    <location>
        <begin position="170"/>
        <end position="179"/>
    </location>
</feature>
<dbReference type="InterPro" id="IPR012533">
    <property type="entry name" value="YcnI-copper_dom"/>
</dbReference>
<dbReference type="RefSeq" id="WP_227530336.1">
    <property type="nucleotide sequence ID" value="NZ_JAGTTM010000002.1"/>
</dbReference>
<feature type="chain" id="PRO_5040877873" evidence="3">
    <location>
        <begin position="30"/>
        <end position="237"/>
    </location>
</feature>
<dbReference type="PROSITE" id="PS51318">
    <property type="entry name" value="TAT"/>
    <property type="match status" value="1"/>
</dbReference>
<keyword evidence="2" id="KW-1133">Transmembrane helix</keyword>
<keyword evidence="3" id="KW-0732">Signal</keyword>
<keyword evidence="2" id="KW-0812">Transmembrane</keyword>
<comment type="caution">
    <text evidence="5">The sequence shown here is derived from an EMBL/GenBank/DDBJ whole genome shotgun (WGS) entry which is preliminary data.</text>
</comment>
<protein>
    <submittedName>
        <fullName evidence="5">YcnI family protein</fullName>
    </submittedName>
</protein>
<feature type="transmembrane region" description="Helical" evidence="2">
    <location>
        <begin position="208"/>
        <end position="229"/>
    </location>
</feature>
<evidence type="ECO:0000256" key="3">
    <source>
        <dbReference type="SAM" id="SignalP"/>
    </source>
</evidence>
<feature type="signal peptide" evidence="3">
    <location>
        <begin position="1"/>
        <end position="29"/>
    </location>
</feature>
<dbReference type="InterPro" id="IPR038507">
    <property type="entry name" value="YcnI-like_sf"/>
</dbReference>
<dbReference type="CDD" id="cd08545">
    <property type="entry name" value="YcnI_like"/>
    <property type="match status" value="1"/>
</dbReference>
<accession>A0A9X1RZX8</accession>
<evidence type="ECO:0000313" key="5">
    <source>
        <dbReference type="EMBL" id="MCC2029219.1"/>
    </source>
</evidence>
<dbReference type="AlphaFoldDB" id="A0A9X1RZX8"/>
<gene>
    <name evidence="5" type="ORF">KEC56_06780</name>
</gene>
<feature type="compositionally biased region" description="Acidic residues" evidence="1">
    <location>
        <begin position="180"/>
        <end position="193"/>
    </location>
</feature>
<dbReference type="InterPro" id="IPR006311">
    <property type="entry name" value="TAT_signal"/>
</dbReference>
<keyword evidence="6" id="KW-1185">Reference proteome</keyword>
<dbReference type="Pfam" id="PF07987">
    <property type="entry name" value="DUF1775"/>
    <property type="match status" value="1"/>
</dbReference>
<dbReference type="Proteomes" id="UP001139289">
    <property type="component" value="Unassembled WGS sequence"/>
</dbReference>
<reference evidence="5" key="1">
    <citation type="submission" date="2021-04" db="EMBL/GenBank/DDBJ databases">
        <title>Microbacterium tenobrionis sp. nov. and Microbacterium allomyrinae sp. nov., isolated from larvae of Tenobrio molitor and Allomyrina dichotoma, respectively.</title>
        <authorList>
            <person name="Lee S.D."/>
        </authorList>
    </citation>
    <scope>NUCLEOTIDE SEQUENCE</scope>
    <source>
        <strain evidence="5">YMB-B2</strain>
    </source>
</reference>
<feature type="domain" description="YncI copper-binding" evidence="4">
    <location>
        <begin position="30"/>
        <end position="163"/>
    </location>
</feature>
<evidence type="ECO:0000256" key="2">
    <source>
        <dbReference type="SAM" id="Phobius"/>
    </source>
</evidence>
<dbReference type="EMBL" id="JAGTTM010000002">
    <property type="protein sequence ID" value="MCC2029219.1"/>
    <property type="molecule type" value="Genomic_DNA"/>
</dbReference>
<keyword evidence="2" id="KW-0472">Membrane</keyword>